<gene>
    <name evidence="1" type="ORF">C8J48_2593</name>
</gene>
<name>A0A2T4ZDI6_9BACL</name>
<keyword evidence="2" id="KW-1185">Reference proteome</keyword>
<dbReference type="Proteomes" id="UP000241639">
    <property type="component" value="Unassembled WGS sequence"/>
</dbReference>
<accession>A0A2T4ZDI6</accession>
<organism evidence="1 2">
    <name type="scientific">Desmospora activa DSM 45169</name>
    <dbReference type="NCBI Taxonomy" id="1121389"/>
    <lineage>
        <taxon>Bacteria</taxon>
        <taxon>Bacillati</taxon>
        <taxon>Bacillota</taxon>
        <taxon>Bacilli</taxon>
        <taxon>Bacillales</taxon>
        <taxon>Thermoactinomycetaceae</taxon>
        <taxon>Desmospora</taxon>
    </lineage>
</organism>
<reference evidence="1 2" key="1">
    <citation type="submission" date="2018-04" db="EMBL/GenBank/DDBJ databases">
        <title>Genomic Encyclopedia of Archaeal and Bacterial Type Strains, Phase II (KMG-II): from individual species to whole genera.</title>
        <authorList>
            <person name="Goeker M."/>
        </authorList>
    </citation>
    <scope>NUCLEOTIDE SEQUENCE [LARGE SCALE GENOMIC DNA]</scope>
    <source>
        <strain evidence="1 2">DSM 45169</strain>
    </source>
</reference>
<proteinExistence type="predicted"/>
<sequence>MGTEIQVLYIRFLVMIMPESQFHFRNVFIGCTCFLFGWQLESISQLFTWGLFLVREMRCGRLFGQS</sequence>
<evidence type="ECO:0000313" key="1">
    <source>
        <dbReference type="EMBL" id="PTM59954.1"/>
    </source>
</evidence>
<dbReference type="AlphaFoldDB" id="A0A2T4ZDI6"/>
<protein>
    <submittedName>
        <fullName evidence="1">Uncharacterized protein</fullName>
    </submittedName>
</protein>
<comment type="caution">
    <text evidence="1">The sequence shown here is derived from an EMBL/GenBank/DDBJ whole genome shotgun (WGS) entry which is preliminary data.</text>
</comment>
<dbReference type="EMBL" id="PZZP01000001">
    <property type="protein sequence ID" value="PTM59954.1"/>
    <property type="molecule type" value="Genomic_DNA"/>
</dbReference>
<evidence type="ECO:0000313" key="2">
    <source>
        <dbReference type="Proteomes" id="UP000241639"/>
    </source>
</evidence>